<evidence type="ECO:0000313" key="3">
    <source>
        <dbReference type="Proteomes" id="UP000192578"/>
    </source>
</evidence>
<sequence>MTTAASTGPEASTVVTDIVKWVEQHQHSLEKQRNIARALTQTMKAALQIVRHPLLVTRRISRIEEDCGLRKGSNEIAPEGGAVSDARAPKETIPLEILDPKGLERKNEDALFKSGVHSPG</sequence>
<feature type="region of interest" description="Disordered" evidence="1">
    <location>
        <begin position="71"/>
        <end position="100"/>
    </location>
</feature>
<dbReference type="AlphaFoldDB" id="A0A9X6NQM1"/>
<organism evidence="2 3">
    <name type="scientific">Hypsibius exemplaris</name>
    <name type="common">Freshwater tardigrade</name>
    <dbReference type="NCBI Taxonomy" id="2072580"/>
    <lineage>
        <taxon>Eukaryota</taxon>
        <taxon>Metazoa</taxon>
        <taxon>Ecdysozoa</taxon>
        <taxon>Tardigrada</taxon>
        <taxon>Eutardigrada</taxon>
        <taxon>Parachela</taxon>
        <taxon>Hypsibioidea</taxon>
        <taxon>Hypsibiidae</taxon>
        <taxon>Hypsibius</taxon>
    </lineage>
</organism>
<name>A0A9X6NQM1_HYPEX</name>
<keyword evidence="3" id="KW-1185">Reference proteome</keyword>
<gene>
    <name evidence="2" type="ORF">BV898_18732</name>
</gene>
<protein>
    <submittedName>
        <fullName evidence="2">Uncharacterized protein</fullName>
    </submittedName>
</protein>
<proteinExistence type="predicted"/>
<evidence type="ECO:0000313" key="2">
    <source>
        <dbReference type="EMBL" id="OWA54324.1"/>
    </source>
</evidence>
<evidence type="ECO:0000256" key="1">
    <source>
        <dbReference type="SAM" id="MobiDB-lite"/>
    </source>
</evidence>
<reference evidence="3" key="1">
    <citation type="submission" date="2017-01" db="EMBL/GenBank/DDBJ databases">
        <title>Comparative genomics of anhydrobiosis in the tardigrade Hypsibius dujardini.</title>
        <authorList>
            <person name="Yoshida Y."/>
            <person name="Koutsovoulos G."/>
            <person name="Laetsch D."/>
            <person name="Stevens L."/>
            <person name="Kumar S."/>
            <person name="Horikawa D."/>
            <person name="Ishino K."/>
            <person name="Komine S."/>
            <person name="Tomita M."/>
            <person name="Blaxter M."/>
            <person name="Arakawa K."/>
        </authorList>
    </citation>
    <scope>NUCLEOTIDE SEQUENCE [LARGE SCALE GENOMIC DNA]</scope>
    <source>
        <strain evidence="3">Z151</strain>
    </source>
</reference>
<dbReference type="Proteomes" id="UP000192578">
    <property type="component" value="Unassembled WGS sequence"/>
</dbReference>
<accession>A0A9X6NQM1</accession>
<dbReference type="EMBL" id="MTYJ01000393">
    <property type="protein sequence ID" value="OWA54324.1"/>
    <property type="molecule type" value="Genomic_DNA"/>
</dbReference>
<comment type="caution">
    <text evidence="2">The sequence shown here is derived from an EMBL/GenBank/DDBJ whole genome shotgun (WGS) entry which is preliminary data.</text>
</comment>